<dbReference type="SUPFAM" id="SSF50156">
    <property type="entry name" value="PDZ domain-like"/>
    <property type="match status" value="1"/>
</dbReference>
<dbReference type="AlphaFoldDB" id="A0A182SNZ5"/>
<dbReference type="CDD" id="cd00136">
    <property type="entry name" value="PDZ_canonical"/>
    <property type="match status" value="1"/>
</dbReference>
<evidence type="ECO:0000313" key="4">
    <source>
        <dbReference type="Proteomes" id="UP000075901"/>
    </source>
</evidence>
<dbReference type="Gene3D" id="2.30.42.10">
    <property type="match status" value="1"/>
</dbReference>
<reference evidence="3" key="2">
    <citation type="submission" date="2020-05" db="UniProtKB">
        <authorList>
            <consortium name="EnsemblMetazoa"/>
        </authorList>
    </citation>
    <scope>IDENTIFICATION</scope>
    <source>
        <strain evidence="3">maculatus3</strain>
    </source>
</reference>
<feature type="domain" description="PDZ" evidence="2">
    <location>
        <begin position="93"/>
        <end position="156"/>
    </location>
</feature>
<proteinExistence type="predicted"/>
<dbReference type="PROSITE" id="PS50106">
    <property type="entry name" value="PDZ"/>
    <property type="match status" value="1"/>
</dbReference>
<dbReference type="Proteomes" id="UP000075901">
    <property type="component" value="Unassembled WGS sequence"/>
</dbReference>
<dbReference type="VEuPathDB" id="VectorBase:AMAM010541"/>
<organism evidence="3 4">
    <name type="scientific">Anopheles maculatus</name>
    <dbReference type="NCBI Taxonomy" id="74869"/>
    <lineage>
        <taxon>Eukaryota</taxon>
        <taxon>Metazoa</taxon>
        <taxon>Ecdysozoa</taxon>
        <taxon>Arthropoda</taxon>
        <taxon>Hexapoda</taxon>
        <taxon>Insecta</taxon>
        <taxon>Pterygota</taxon>
        <taxon>Neoptera</taxon>
        <taxon>Endopterygota</taxon>
        <taxon>Diptera</taxon>
        <taxon>Nematocera</taxon>
        <taxon>Culicoidea</taxon>
        <taxon>Culicidae</taxon>
        <taxon>Anophelinae</taxon>
        <taxon>Anopheles</taxon>
        <taxon>Anopheles maculatus group</taxon>
    </lineage>
</organism>
<feature type="compositionally biased region" description="Basic and acidic residues" evidence="1">
    <location>
        <begin position="206"/>
        <end position="216"/>
    </location>
</feature>
<sequence length="216" mass="23237">MVRVCVQVTLSYDPQLVTDDPEATAKGGEYAFDNPAFRTDGGVANNSAATANGISASNKTGSPLDPSWTSKQNTIEKRKTVDDSYVNMTTPRLVSLRGSDFTGLGVEVYGGLKEGIFVKKVMPQGPAAGIVNTGDRITSITIDFRHIVQEDAMTILSYASPYNVQLELVSGTKPVLPQTQSPKPGHQSLTHPLYRSSSQSDLNTVSKHEIPPKNRA</sequence>
<name>A0A182SNZ5_9DIPT</name>
<reference evidence="4" key="1">
    <citation type="submission" date="2013-09" db="EMBL/GenBank/DDBJ databases">
        <title>The Genome Sequence of Anopheles maculatus species B.</title>
        <authorList>
            <consortium name="The Broad Institute Genomics Platform"/>
            <person name="Neafsey D.E."/>
            <person name="Besansky N."/>
            <person name="Howell P."/>
            <person name="Walton C."/>
            <person name="Young S.K."/>
            <person name="Zeng Q."/>
            <person name="Gargeya S."/>
            <person name="Fitzgerald M."/>
            <person name="Haas B."/>
            <person name="Abouelleil A."/>
            <person name="Allen A.W."/>
            <person name="Alvarado L."/>
            <person name="Arachchi H.M."/>
            <person name="Berlin A.M."/>
            <person name="Chapman S.B."/>
            <person name="Gainer-Dewar J."/>
            <person name="Goldberg J."/>
            <person name="Griggs A."/>
            <person name="Gujja S."/>
            <person name="Hansen M."/>
            <person name="Howarth C."/>
            <person name="Imamovic A."/>
            <person name="Ireland A."/>
            <person name="Larimer J."/>
            <person name="McCowan C."/>
            <person name="Murphy C."/>
            <person name="Pearson M."/>
            <person name="Poon T.W."/>
            <person name="Priest M."/>
            <person name="Roberts A."/>
            <person name="Saif S."/>
            <person name="Shea T."/>
            <person name="Sisk P."/>
            <person name="Sykes S."/>
            <person name="Wortman J."/>
            <person name="Nusbaum C."/>
            <person name="Birren B."/>
        </authorList>
    </citation>
    <scope>NUCLEOTIDE SEQUENCE [LARGE SCALE GENOMIC DNA]</scope>
    <source>
        <strain evidence="4">maculatus3</strain>
    </source>
</reference>
<feature type="region of interest" description="Disordered" evidence="1">
    <location>
        <begin position="175"/>
        <end position="216"/>
    </location>
</feature>
<feature type="compositionally biased region" description="Polar residues" evidence="1">
    <location>
        <begin position="177"/>
        <end position="205"/>
    </location>
</feature>
<dbReference type="InterPro" id="IPR001478">
    <property type="entry name" value="PDZ"/>
</dbReference>
<evidence type="ECO:0000259" key="2">
    <source>
        <dbReference type="PROSITE" id="PS50106"/>
    </source>
</evidence>
<evidence type="ECO:0000313" key="3">
    <source>
        <dbReference type="EnsemblMetazoa" id="AMAM010541-PA"/>
    </source>
</evidence>
<dbReference type="InterPro" id="IPR036034">
    <property type="entry name" value="PDZ_sf"/>
</dbReference>
<protein>
    <submittedName>
        <fullName evidence="3">PDZ domain-containing protein</fullName>
    </submittedName>
</protein>
<accession>A0A182SNZ5</accession>
<dbReference type="Pfam" id="PF00595">
    <property type="entry name" value="PDZ"/>
    <property type="match status" value="1"/>
</dbReference>
<keyword evidence="4" id="KW-1185">Reference proteome</keyword>
<dbReference type="SMART" id="SM00228">
    <property type="entry name" value="PDZ"/>
    <property type="match status" value="1"/>
</dbReference>
<evidence type="ECO:0000256" key="1">
    <source>
        <dbReference type="SAM" id="MobiDB-lite"/>
    </source>
</evidence>
<dbReference type="FunFam" id="2.30.42.10:FF:000315">
    <property type="entry name" value="AGAP011205-PA"/>
    <property type="match status" value="1"/>
</dbReference>
<dbReference type="EnsemblMetazoa" id="AMAM010541-RA">
    <property type="protein sequence ID" value="AMAM010541-PA"/>
    <property type="gene ID" value="AMAM010541"/>
</dbReference>